<protein>
    <recommendedName>
        <fullName evidence="5">DUF2752 domain-containing protein</fullName>
    </recommendedName>
</protein>
<evidence type="ECO:0000256" key="1">
    <source>
        <dbReference type="SAM" id="MobiDB-lite"/>
    </source>
</evidence>
<keyword evidence="4" id="KW-1185">Reference proteome</keyword>
<keyword evidence="2" id="KW-0472">Membrane</keyword>
<name>A0A2I2KS62_9ACTN</name>
<evidence type="ECO:0000256" key="2">
    <source>
        <dbReference type="SAM" id="Phobius"/>
    </source>
</evidence>
<dbReference type="AlphaFoldDB" id="A0A2I2KS62"/>
<keyword evidence="2" id="KW-1133">Transmembrane helix</keyword>
<evidence type="ECO:0000313" key="4">
    <source>
        <dbReference type="Proteomes" id="UP000234331"/>
    </source>
</evidence>
<proteinExistence type="predicted"/>
<reference evidence="3 4" key="1">
    <citation type="submission" date="2017-06" db="EMBL/GenBank/DDBJ databases">
        <authorList>
            <person name="Kim H.J."/>
            <person name="Triplett B.A."/>
        </authorList>
    </citation>
    <scope>NUCLEOTIDE SEQUENCE [LARGE SCALE GENOMIC DNA]</scope>
    <source>
        <strain evidence="3">FRACA_ARgP5</strain>
    </source>
</reference>
<evidence type="ECO:0000313" key="3">
    <source>
        <dbReference type="EMBL" id="SNQ48504.1"/>
    </source>
</evidence>
<keyword evidence="2" id="KW-0812">Transmembrane</keyword>
<feature type="region of interest" description="Disordered" evidence="1">
    <location>
        <begin position="1"/>
        <end position="27"/>
    </location>
</feature>
<gene>
    <name evidence="3" type="ORF">FRACA_2530005</name>
</gene>
<evidence type="ECO:0008006" key="5">
    <source>
        <dbReference type="Google" id="ProtNLM"/>
    </source>
</evidence>
<dbReference type="InterPro" id="IPR021215">
    <property type="entry name" value="DUF2752"/>
</dbReference>
<organism evidence="3 4">
    <name type="scientific">Frankia canadensis</name>
    <dbReference type="NCBI Taxonomy" id="1836972"/>
    <lineage>
        <taxon>Bacteria</taxon>
        <taxon>Bacillati</taxon>
        <taxon>Actinomycetota</taxon>
        <taxon>Actinomycetes</taxon>
        <taxon>Frankiales</taxon>
        <taxon>Frankiaceae</taxon>
        <taxon>Frankia</taxon>
    </lineage>
</organism>
<sequence>MTDRSPTAGGPTAGGERAPRSGGADMPAAVARRRRVVAAAVAGAGVVGLVYLAGHDPHDPGVAMPRCPIRHLTGLDCPACGTLRATHSLLHARWATAARDNGFVLACAPLLGGLLARQARAVAAGRHAPVPPRVAYGLGAAALAWMALRNLPFWPA</sequence>
<dbReference type="EMBL" id="FZMO01000172">
    <property type="protein sequence ID" value="SNQ48504.1"/>
    <property type="molecule type" value="Genomic_DNA"/>
</dbReference>
<accession>A0A2I2KS62</accession>
<feature type="transmembrane region" description="Helical" evidence="2">
    <location>
        <begin position="36"/>
        <end position="54"/>
    </location>
</feature>
<dbReference type="RefSeq" id="WP_243407579.1">
    <property type="nucleotide sequence ID" value="NZ_FZMO01000172.1"/>
</dbReference>
<dbReference type="Pfam" id="PF10825">
    <property type="entry name" value="DUF2752"/>
    <property type="match status" value="1"/>
</dbReference>
<dbReference type="Proteomes" id="UP000234331">
    <property type="component" value="Unassembled WGS sequence"/>
</dbReference>